<feature type="transmembrane region" description="Helical" evidence="7">
    <location>
        <begin position="187"/>
        <end position="210"/>
    </location>
</feature>
<dbReference type="Pfam" id="PF03631">
    <property type="entry name" value="Virul_fac_BrkB"/>
    <property type="match status" value="1"/>
</dbReference>
<dbReference type="RefSeq" id="WP_194503016.1">
    <property type="nucleotide sequence ID" value="NZ_JADIVZ010000003.1"/>
</dbReference>
<organism evidence="8 9">
    <name type="scientific">Nocardioides acrostichi</name>
    <dbReference type="NCBI Taxonomy" id="2784339"/>
    <lineage>
        <taxon>Bacteria</taxon>
        <taxon>Bacillati</taxon>
        <taxon>Actinomycetota</taxon>
        <taxon>Actinomycetes</taxon>
        <taxon>Propionibacteriales</taxon>
        <taxon>Nocardioidaceae</taxon>
        <taxon>Nocardioides</taxon>
    </lineage>
</organism>
<feature type="transmembrane region" description="Helical" evidence="7">
    <location>
        <begin position="99"/>
        <end position="119"/>
    </location>
</feature>
<keyword evidence="9" id="KW-1185">Reference proteome</keyword>
<evidence type="ECO:0000313" key="8">
    <source>
        <dbReference type="EMBL" id="MBF4161754.1"/>
    </source>
</evidence>
<evidence type="ECO:0000256" key="4">
    <source>
        <dbReference type="ARBA" id="ARBA00022989"/>
    </source>
</evidence>
<name>A0A930YCT0_9ACTN</name>
<gene>
    <name evidence="8" type="ORF">ISG29_08625</name>
</gene>
<dbReference type="AlphaFoldDB" id="A0A930YCT0"/>
<evidence type="ECO:0000256" key="2">
    <source>
        <dbReference type="ARBA" id="ARBA00022475"/>
    </source>
</evidence>
<dbReference type="GO" id="GO:0005886">
    <property type="term" value="C:plasma membrane"/>
    <property type="evidence" value="ECO:0007669"/>
    <property type="project" value="UniProtKB-SubCell"/>
</dbReference>
<dbReference type="EMBL" id="JADIVZ010000003">
    <property type="protein sequence ID" value="MBF4161754.1"/>
    <property type="molecule type" value="Genomic_DNA"/>
</dbReference>
<keyword evidence="2" id="KW-1003">Cell membrane</keyword>
<dbReference type="Proteomes" id="UP000656804">
    <property type="component" value="Unassembled WGS sequence"/>
</dbReference>
<keyword evidence="4 7" id="KW-1133">Transmembrane helix</keyword>
<accession>A0A930YCT0</accession>
<comment type="subcellular location">
    <subcellularLocation>
        <location evidence="1">Cell membrane</location>
        <topology evidence="1">Multi-pass membrane protein</topology>
    </subcellularLocation>
</comment>
<feature type="compositionally biased region" description="Low complexity" evidence="6">
    <location>
        <begin position="315"/>
        <end position="329"/>
    </location>
</feature>
<feature type="transmembrane region" description="Helical" evidence="7">
    <location>
        <begin position="148"/>
        <end position="167"/>
    </location>
</feature>
<evidence type="ECO:0000256" key="5">
    <source>
        <dbReference type="ARBA" id="ARBA00023136"/>
    </source>
</evidence>
<protein>
    <submittedName>
        <fullName evidence="8">YihY/virulence factor BrkB family protein</fullName>
    </submittedName>
</protein>
<dbReference type="PANTHER" id="PTHR30213:SF1">
    <property type="entry name" value="INNER MEMBRANE PROTEIN YHJD"/>
    <property type="match status" value="1"/>
</dbReference>
<comment type="caution">
    <text evidence="8">The sequence shown here is derived from an EMBL/GenBank/DDBJ whole genome shotgun (WGS) entry which is preliminary data.</text>
</comment>
<sequence>MPSIKERIEEVRQRRPAIDHLVRMQEHFGAVSAGQQAGAVTYFAFLSFFPILALAFFAVGVVSNVVDGADAALRSALQGLFPGIIGGDTGLQLKDFRTFSGLAGVIGFAGVLYSGLGWVSALRQAIVTVFELPEDEQLGFVPGKLRDLMVLVSLGGTLLVSVGLGSLVTRFSGTILDFLGLDQTLAWLVSTLTVLLGFAANVALFFIIYALLGRGEVPRGPLLRAAVIGAVGFEILKQVAGVIIASTSGQPAGQAFGIALVMLVWINYFTRLVLYAACWAYTAPAARAQRADRVEAEGAVQGPPLPSGTDADALAGSTEAEATESSAGEDAAEGGRARTVKGIAAGAAGVAAAAAVVRKKRRDDA</sequence>
<keyword evidence="5 7" id="KW-0472">Membrane</keyword>
<feature type="transmembrane region" description="Helical" evidence="7">
    <location>
        <begin position="256"/>
        <end position="281"/>
    </location>
</feature>
<proteinExistence type="predicted"/>
<dbReference type="PANTHER" id="PTHR30213">
    <property type="entry name" value="INNER MEMBRANE PROTEIN YHJD"/>
    <property type="match status" value="1"/>
</dbReference>
<feature type="transmembrane region" description="Helical" evidence="7">
    <location>
        <begin position="42"/>
        <end position="66"/>
    </location>
</feature>
<evidence type="ECO:0000256" key="6">
    <source>
        <dbReference type="SAM" id="MobiDB-lite"/>
    </source>
</evidence>
<evidence type="ECO:0000256" key="3">
    <source>
        <dbReference type="ARBA" id="ARBA00022692"/>
    </source>
</evidence>
<evidence type="ECO:0000256" key="1">
    <source>
        <dbReference type="ARBA" id="ARBA00004651"/>
    </source>
</evidence>
<keyword evidence="3 7" id="KW-0812">Transmembrane</keyword>
<evidence type="ECO:0000313" key="9">
    <source>
        <dbReference type="Proteomes" id="UP000656804"/>
    </source>
</evidence>
<feature type="region of interest" description="Disordered" evidence="6">
    <location>
        <begin position="296"/>
        <end position="335"/>
    </location>
</feature>
<dbReference type="InterPro" id="IPR017039">
    <property type="entry name" value="Virul_fac_BrkB"/>
</dbReference>
<reference evidence="8" key="1">
    <citation type="submission" date="2020-11" db="EMBL/GenBank/DDBJ databases">
        <title>Nocardioides sp. CBS4Y-1, whole genome shotgun sequence.</title>
        <authorList>
            <person name="Tuo L."/>
        </authorList>
    </citation>
    <scope>NUCLEOTIDE SEQUENCE</scope>
    <source>
        <strain evidence="8">CBS4Y-1</strain>
    </source>
</reference>
<evidence type="ECO:0000256" key="7">
    <source>
        <dbReference type="SAM" id="Phobius"/>
    </source>
</evidence>
<feature type="transmembrane region" description="Helical" evidence="7">
    <location>
        <begin position="222"/>
        <end position="244"/>
    </location>
</feature>